<evidence type="ECO:0000256" key="1">
    <source>
        <dbReference type="ARBA" id="ARBA00022603"/>
    </source>
</evidence>
<dbReference type="InterPro" id="IPR029063">
    <property type="entry name" value="SAM-dependent_MTases_sf"/>
</dbReference>
<evidence type="ECO:0000256" key="2">
    <source>
        <dbReference type="ARBA" id="ARBA00022679"/>
    </source>
</evidence>
<sequence length="473" mass="54283">MPPLYQDIWVKGKVQTRGQRECAKRYELIRRFCAQYQRPFTVLDIGAADGYFAVRLAEDFPECTVVAVEPRERIGEVLKLNDQQRVLWLNKALTAENIHKLTEVEHFDVTLALSVIHWLKVPPAWSLGALRELGDHLILEVPVEAAATGQAIVEAITLPPDGVLLGYGESHLDPKARRPIYVFSQTRTTLAKHYWGEDRRSTRQRFAITIGSSFESKTFTKGETRPWLRGINLQTFLVLNGVQPSREHIAECVRTAMSPKSPHGDLTPWNVILQGDRVALIDAKPEGVRASEDATFLEKLIATILDPGYTAPPPVAKRIRRLSLGTGDRLIKRHKNAETVHHDLTKHRPEIDVAHDLNELPWPWLDNSFDFIEAWAVLEHLKLSLFESFDECWRIMRPGGRLRVKVPRWDAEVSWDDPSHRWKFTLHSFDYFDPDTKKGKTYTFYTPRKWKIEWCKLSKPNGPSIAAELTVRK</sequence>
<evidence type="ECO:0000259" key="5">
    <source>
        <dbReference type="Pfam" id="PF08242"/>
    </source>
</evidence>
<dbReference type="EMBL" id="LAZR01015884">
    <property type="protein sequence ID" value="KKM06936.1"/>
    <property type="molecule type" value="Genomic_DNA"/>
</dbReference>
<accession>A0A0F9JMK1</accession>
<keyword evidence="1" id="KW-0489">Methyltransferase</keyword>
<dbReference type="InterPro" id="IPR013216">
    <property type="entry name" value="Methyltransf_11"/>
</dbReference>
<reference evidence="6" key="1">
    <citation type="journal article" date="2015" name="Nature">
        <title>Complex archaea that bridge the gap between prokaryotes and eukaryotes.</title>
        <authorList>
            <person name="Spang A."/>
            <person name="Saw J.H."/>
            <person name="Jorgensen S.L."/>
            <person name="Zaremba-Niedzwiedzka K."/>
            <person name="Martijn J."/>
            <person name="Lind A.E."/>
            <person name="van Eijk R."/>
            <person name="Schleper C."/>
            <person name="Guy L."/>
            <person name="Ettema T.J."/>
        </authorList>
    </citation>
    <scope>NUCLEOTIDE SEQUENCE</scope>
</reference>
<evidence type="ECO:0000313" key="6">
    <source>
        <dbReference type="EMBL" id="KKM06936.1"/>
    </source>
</evidence>
<feature type="non-terminal residue" evidence="6">
    <location>
        <position position="473"/>
    </location>
</feature>
<organism evidence="6">
    <name type="scientific">marine sediment metagenome</name>
    <dbReference type="NCBI Taxonomy" id="412755"/>
    <lineage>
        <taxon>unclassified sequences</taxon>
        <taxon>metagenomes</taxon>
        <taxon>ecological metagenomes</taxon>
    </lineage>
</organism>
<dbReference type="SUPFAM" id="SSF53335">
    <property type="entry name" value="S-adenosyl-L-methionine-dependent methyltransferases"/>
    <property type="match status" value="2"/>
</dbReference>
<evidence type="ECO:0008006" key="7">
    <source>
        <dbReference type="Google" id="ProtNLM"/>
    </source>
</evidence>
<dbReference type="PANTHER" id="PTHR43464">
    <property type="entry name" value="METHYLTRANSFERASE"/>
    <property type="match status" value="1"/>
</dbReference>
<dbReference type="Pfam" id="PF08241">
    <property type="entry name" value="Methyltransf_11"/>
    <property type="match status" value="1"/>
</dbReference>
<dbReference type="PANTHER" id="PTHR43464:SF19">
    <property type="entry name" value="UBIQUINONE BIOSYNTHESIS O-METHYLTRANSFERASE, MITOCHONDRIAL"/>
    <property type="match status" value="1"/>
</dbReference>
<dbReference type="InterPro" id="IPR013217">
    <property type="entry name" value="Methyltransf_12"/>
</dbReference>
<comment type="caution">
    <text evidence="6">The sequence shown here is derived from an EMBL/GenBank/DDBJ whole genome shotgun (WGS) entry which is preliminary data.</text>
</comment>
<dbReference type="GO" id="GO:0008757">
    <property type="term" value="F:S-adenosylmethionine-dependent methyltransferase activity"/>
    <property type="evidence" value="ECO:0007669"/>
    <property type="project" value="InterPro"/>
</dbReference>
<protein>
    <recommendedName>
        <fullName evidence="7">Methyltransferase type 11 domain-containing protein</fullName>
    </recommendedName>
</protein>
<feature type="domain" description="Methyltransferase type 11" evidence="4">
    <location>
        <begin position="353"/>
        <end position="402"/>
    </location>
</feature>
<keyword evidence="2" id="KW-0808">Transferase</keyword>
<evidence type="ECO:0000259" key="4">
    <source>
        <dbReference type="Pfam" id="PF08241"/>
    </source>
</evidence>
<evidence type="ECO:0000256" key="3">
    <source>
        <dbReference type="ARBA" id="ARBA00022691"/>
    </source>
</evidence>
<keyword evidence="3" id="KW-0949">S-adenosyl-L-methionine</keyword>
<name>A0A0F9JMK1_9ZZZZ</name>
<dbReference type="Pfam" id="PF08242">
    <property type="entry name" value="Methyltransf_12"/>
    <property type="match status" value="1"/>
</dbReference>
<feature type="domain" description="Methyltransferase type 12" evidence="5">
    <location>
        <begin position="43"/>
        <end position="125"/>
    </location>
</feature>
<dbReference type="CDD" id="cd02440">
    <property type="entry name" value="AdoMet_MTases"/>
    <property type="match status" value="2"/>
</dbReference>
<proteinExistence type="predicted"/>
<dbReference type="Gene3D" id="3.40.50.150">
    <property type="entry name" value="Vaccinia Virus protein VP39"/>
    <property type="match status" value="2"/>
</dbReference>
<gene>
    <name evidence="6" type="ORF">LCGC14_1738940</name>
</gene>
<dbReference type="AlphaFoldDB" id="A0A0F9JMK1"/>
<dbReference type="GO" id="GO:0032259">
    <property type="term" value="P:methylation"/>
    <property type="evidence" value="ECO:0007669"/>
    <property type="project" value="UniProtKB-KW"/>
</dbReference>